<evidence type="ECO:0000313" key="1">
    <source>
        <dbReference type="EMBL" id="KAF6208107.1"/>
    </source>
</evidence>
<organism evidence="1 2">
    <name type="scientific">Apolygus lucorum</name>
    <name type="common">Small green plant bug</name>
    <name type="synonym">Lygocoris lucorum</name>
    <dbReference type="NCBI Taxonomy" id="248454"/>
    <lineage>
        <taxon>Eukaryota</taxon>
        <taxon>Metazoa</taxon>
        <taxon>Ecdysozoa</taxon>
        <taxon>Arthropoda</taxon>
        <taxon>Hexapoda</taxon>
        <taxon>Insecta</taxon>
        <taxon>Pterygota</taxon>
        <taxon>Neoptera</taxon>
        <taxon>Paraneoptera</taxon>
        <taxon>Hemiptera</taxon>
        <taxon>Heteroptera</taxon>
        <taxon>Panheteroptera</taxon>
        <taxon>Cimicomorpha</taxon>
        <taxon>Miridae</taxon>
        <taxon>Mirini</taxon>
        <taxon>Apolygus</taxon>
    </lineage>
</organism>
<reference evidence="1" key="1">
    <citation type="journal article" date="2021" name="Mol. Ecol. Resour.">
        <title>Apolygus lucorum genome provides insights into omnivorousness and mesophyll feeding.</title>
        <authorList>
            <person name="Liu Y."/>
            <person name="Liu H."/>
            <person name="Wang H."/>
            <person name="Huang T."/>
            <person name="Liu B."/>
            <person name="Yang B."/>
            <person name="Yin L."/>
            <person name="Li B."/>
            <person name="Zhang Y."/>
            <person name="Zhang S."/>
            <person name="Jiang F."/>
            <person name="Zhang X."/>
            <person name="Ren Y."/>
            <person name="Wang B."/>
            <person name="Wang S."/>
            <person name="Lu Y."/>
            <person name="Wu K."/>
            <person name="Fan W."/>
            <person name="Wang G."/>
        </authorList>
    </citation>
    <scope>NUCLEOTIDE SEQUENCE</scope>
    <source>
        <strain evidence="1">12Hb</strain>
    </source>
</reference>
<evidence type="ECO:0000313" key="2">
    <source>
        <dbReference type="Proteomes" id="UP000466442"/>
    </source>
</evidence>
<gene>
    <name evidence="1" type="ORF">GE061_016557</name>
</gene>
<proteinExistence type="predicted"/>
<dbReference type="Proteomes" id="UP000466442">
    <property type="component" value="Unassembled WGS sequence"/>
</dbReference>
<dbReference type="AlphaFoldDB" id="A0A6A4JTR6"/>
<sequence>MLIGNITHFDLCFGCESKSLNEQNYDFKHKIPRRGVPEESEGFPGLPGRAAAGVHLPAADNEGPGDTMRA</sequence>
<protein>
    <submittedName>
        <fullName evidence="1">Uncharacterized protein</fullName>
    </submittedName>
</protein>
<keyword evidence="2" id="KW-1185">Reference proteome</keyword>
<dbReference type="EMBL" id="WIXP02000007">
    <property type="protein sequence ID" value="KAF6208107.1"/>
    <property type="molecule type" value="Genomic_DNA"/>
</dbReference>
<accession>A0A6A4JTR6</accession>
<comment type="caution">
    <text evidence="1">The sequence shown here is derived from an EMBL/GenBank/DDBJ whole genome shotgun (WGS) entry which is preliminary data.</text>
</comment>
<name>A0A6A4JTR6_APOLU</name>